<evidence type="ECO:0000256" key="14">
    <source>
        <dbReference type="PIRSR" id="PIRSR002811-1"/>
    </source>
</evidence>
<comment type="caution">
    <text evidence="16">The sequence shown here is derived from an EMBL/GenBank/DDBJ whole genome shotgun (WGS) entry which is preliminary data.</text>
</comment>
<evidence type="ECO:0000256" key="4">
    <source>
        <dbReference type="ARBA" id="ARBA00022695"/>
    </source>
</evidence>
<dbReference type="GO" id="GO:1990077">
    <property type="term" value="C:primosome complex"/>
    <property type="evidence" value="ECO:0007669"/>
    <property type="project" value="UniProtKB-KW"/>
</dbReference>
<dbReference type="SMART" id="SM00493">
    <property type="entry name" value="TOPRIM"/>
    <property type="match status" value="1"/>
</dbReference>
<evidence type="ECO:0000256" key="10">
    <source>
        <dbReference type="ARBA" id="ARBA00023125"/>
    </source>
</evidence>
<feature type="zinc finger region" description="CHC2-type" evidence="12 14">
    <location>
        <begin position="35"/>
        <end position="59"/>
    </location>
</feature>
<dbReference type="GO" id="GO:0005737">
    <property type="term" value="C:cytoplasm"/>
    <property type="evidence" value="ECO:0007669"/>
    <property type="project" value="TreeGrafter"/>
</dbReference>
<comment type="domain">
    <text evidence="12">Contains an N-terminal zinc-binding domain, a central core domain that contains the primase activity, and a C-terminal DnaB-binding domain.</text>
</comment>
<evidence type="ECO:0000256" key="2">
    <source>
        <dbReference type="ARBA" id="ARBA00022515"/>
    </source>
</evidence>
<keyword evidence="5 12" id="KW-0235">DNA replication</keyword>
<evidence type="ECO:0000256" key="7">
    <source>
        <dbReference type="ARBA" id="ARBA00022771"/>
    </source>
</evidence>
<comment type="similarity">
    <text evidence="12 13">Belongs to the DnaG primase family.</text>
</comment>
<dbReference type="SUPFAM" id="SSF56731">
    <property type="entry name" value="DNA primase core"/>
    <property type="match status" value="1"/>
</dbReference>
<keyword evidence="6 12" id="KW-0479">Metal-binding</keyword>
<dbReference type="NCBIfam" id="TIGR01391">
    <property type="entry name" value="dnaG"/>
    <property type="match status" value="1"/>
</dbReference>
<gene>
    <name evidence="12 16" type="primary">dnaG</name>
    <name evidence="16" type="ORF">C5B42_00260</name>
</gene>
<dbReference type="InterPro" id="IPR013264">
    <property type="entry name" value="DNAG_N"/>
</dbReference>
<keyword evidence="10 12" id="KW-0238">DNA-binding</keyword>
<organism evidence="16 17">
    <name type="scientific">Candidatus Cerribacteria bacterium 'Amazon FNV 2010 28 9'</name>
    <dbReference type="NCBI Taxonomy" id="2081795"/>
    <lineage>
        <taxon>Bacteria</taxon>
        <taxon>Candidatus Cerribacteria</taxon>
    </lineage>
</organism>
<dbReference type="FunFam" id="3.90.980.10:FF:000001">
    <property type="entry name" value="DNA primase"/>
    <property type="match status" value="1"/>
</dbReference>
<evidence type="ECO:0000259" key="15">
    <source>
        <dbReference type="PROSITE" id="PS50880"/>
    </source>
</evidence>
<keyword evidence="7 12" id="KW-0863">Zinc-finger</keyword>
<evidence type="ECO:0000256" key="1">
    <source>
        <dbReference type="ARBA" id="ARBA00022478"/>
    </source>
</evidence>
<dbReference type="InterPro" id="IPR036977">
    <property type="entry name" value="DNA_primase_Znf_CHC2"/>
</dbReference>
<keyword evidence="2 12" id="KW-0639">Primosome</keyword>
<dbReference type="InterPro" id="IPR050219">
    <property type="entry name" value="DnaG_primase"/>
</dbReference>
<dbReference type="SMART" id="SM00400">
    <property type="entry name" value="ZnF_CHCC"/>
    <property type="match status" value="1"/>
</dbReference>
<dbReference type="Gene3D" id="3.90.980.10">
    <property type="entry name" value="DNA primase, catalytic core, N-terminal domain"/>
    <property type="match status" value="1"/>
</dbReference>
<dbReference type="Pfam" id="PF10410">
    <property type="entry name" value="DnaB_bind"/>
    <property type="match status" value="1"/>
</dbReference>
<reference evidence="16 17" key="1">
    <citation type="submission" date="2018-02" db="EMBL/GenBank/DDBJ databases">
        <title>Genomic Reconstructions from Amazon Rainforest and Pasture Soil Reveal Novel Insights into the Physiology of Candidate Phyla in Tropical Sites.</title>
        <authorList>
            <person name="Kroeger M.E."/>
            <person name="Delmont T."/>
            <person name="Eren A.M."/>
            <person name="Guo J."/>
            <person name="Meyer K.M."/>
            <person name="Khan K."/>
            <person name="Rodrigues J.L.M."/>
            <person name="Bohannan B.J.M."/>
            <person name="Tringe S."/>
            <person name="Borges C.D."/>
            <person name="Tiedje J."/>
            <person name="Tsai S.M."/>
            <person name="Nusslein K."/>
        </authorList>
    </citation>
    <scope>NUCLEOTIDE SEQUENCE [LARGE SCALE GENOMIC DNA]</scope>
    <source>
        <strain evidence="16">Amazon FNV 2010 28 9</strain>
    </source>
</reference>
<dbReference type="InterPro" id="IPR034151">
    <property type="entry name" value="TOPRIM_DnaG_bac"/>
</dbReference>
<dbReference type="Pfam" id="PF08275">
    <property type="entry name" value="DNAG_N"/>
    <property type="match status" value="1"/>
</dbReference>
<dbReference type="AlphaFoldDB" id="A0A317JRM0"/>
<evidence type="ECO:0000256" key="8">
    <source>
        <dbReference type="ARBA" id="ARBA00022833"/>
    </source>
</evidence>
<feature type="domain" description="Toprim" evidence="15">
    <location>
        <begin position="254"/>
        <end position="333"/>
    </location>
</feature>
<evidence type="ECO:0000313" key="17">
    <source>
        <dbReference type="Proteomes" id="UP000246104"/>
    </source>
</evidence>
<keyword evidence="11 12" id="KW-0804">Transcription</keyword>
<evidence type="ECO:0000256" key="13">
    <source>
        <dbReference type="PIRNR" id="PIRNR002811"/>
    </source>
</evidence>
<dbReference type="Gene3D" id="3.40.1360.10">
    <property type="match status" value="1"/>
</dbReference>
<dbReference type="EMBL" id="PSRQ01000006">
    <property type="protein sequence ID" value="PWU24238.1"/>
    <property type="molecule type" value="Genomic_DNA"/>
</dbReference>
<evidence type="ECO:0000256" key="11">
    <source>
        <dbReference type="ARBA" id="ARBA00023163"/>
    </source>
</evidence>
<dbReference type="Pfam" id="PF01807">
    <property type="entry name" value="Zn_ribbon_DnaG"/>
    <property type="match status" value="1"/>
</dbReference>
<dbReference type="InterPro" id="IPR002694">
    <property type="entry name" value="Znf_CHC2"/>
</dbReference>
<dbReference type="GO" id="GO:0000428">
    <property type="term" value="C:DNA-directed RNA polymerase complex"/>
    <property type="evidence" value="ECO:0007669"/>
    <property type="project" value="UniProtKB-KW"/>
</dbReference>
<evidence type="ECO:0000256" key="12">
    <source>
        <dbReference type="HAMAP-Rule" id="MF_00974"/>
    </source>
</evidence>
<dbReference type="InterPro" id="IPR030846">
    <property type="entry name" value="DnaG_bac"/>
</dbReference>
<comment type="subunit">
    <text evidence="12">Monomer. Interacts with DnaB.</text>
</comment>
<dbReference type="Pfam" id="PF13155">
    <property type="entry name" value="Toprim_2"/>
    <property type="match status" value="1"/>
</dbReference>
<proteinExistence type="inferred from homology"/>
<evidence type="ECO:0000256" key="5">
    <source>
        <dbReference type="ARBA" id="ARBA00022705"/>
    </source>
</evidence>
<evidence type="ECO:0000313" key="16">
    <source>
        <dbReference type="EMBL" id="PWU24238.1"/>
    </source>
</evidence>
<dbReference type="InterPro" id="IPR006295">
    <property type="entry name" value="DNA_primase_DnaG"/>
</dbReference>
<dbReference type="GO" id="GO:0003677">
    <property type="term" value="F:DNA binding"/>
    <property type="evidence" value="ECO:0007669"/>
    <property type="project" value="UniProtKB-KW"/>
</dbReference>
<sequence>MISDVAKVKDAVDIVALIGERITLKRSGNSYKGLCPFHGEKSPSFFVNPVMGRYMCFGCHETGDCFTFLQKYDQMTFGEALRFLAQKTGIELTSYTPTHEDQQRERLTQALSLAREFYHYMLTTHQQGEAVRAYVGERGLKHETIELFGIGASIDQWDALFKYLTQKKGFTPEELVDAGLVIRSAKGSYYDRFRNRLMFPLTNPRGLVVGFSGRLLDKYAKEAKYINSPETVLYHKSELLFGYSQLHRFIAEKEEVYVMEGEFDVLSSYQAHVGNVVAIKGSAISEYQMKLLARSCKRIIFSLDSDSAGKEATKRAIEVAKNIDVSLRVLTVAGGKDPDEVAREHPAVWRETVKKTITVYDYLIDLAFQQHDNASGDGKREITNELIPLLVGMTNAVEQSHYVQKVAKRLGVREDVLLTQMRRAHLPTISIEKPTVEVETPPDRQTVLTKYLLALLFHMEGQAFATHLNEVEAFVQDPVHVRLAEIAQKNAGHFVLSAFVAELPEELKQPFATLYMEQDEAIQTVDVETEFSSALHELQELERKQRRVSAAARISELENKETLSPEEEREYSLLLSQLAV</sequence>
<dbReference type="GO" id="GO:0006269">
    <property type="term" value="P:DNA replication, synthesis of primer"/>
    <property type="evidence" value="ECO:0007669"/>
    <property type="project" value="UniProtKB-UniRule"/>
</dbReference>
<dbReference type="PANTHER" id="PTHR30313">
    <property type="entry name" value="DNA PRIMASE"/>
    <property type="match status" value="1"/>
</dbReference>
<evidence type="ECO:0000256" key="6">
    <source>
        <dbReference type="ARBA" id="ARBA00022723"/>
    </source>
</evidence>
<dbReference type="PROSITE" id="PS50880">
    <property type="entry name" value="TOPRIM"/>
    <property type="match status" value="1"/>
</dbReference>
<keyword evidence="8 12" id="KW-0862">Zinc</keyword>
<keyword evidence="1 12" id="KW-0240">DNA-directed RNA polymerase</keyword>
<dbReference type="PIRSF" id="PIRSF002811">
    <property type="entry name" value="DnaG"/>
    <property type="match status" value="1"/>
</dbReference>
<keyword evidence="3 12" id="KW-0808">Transferase</keyword>
<dbReference type="Proteomes" id="UP000246104">
    <property type="component" value="Unassembled WGS sequence"/>
</dbReference>
<dbReference type="FunFam" id="3.90.580.10:FF:000001">
    <property type="entry name" value="DNA primase"/>
    <property type="match status" value="1"/>
</dbReference>
<keyword evidence="9" id="KW-0460">Magnesium</keyword>
<dbReference type="InterPro" id="IPR037068">
    <property type="entry name" value="DNA_primase_core_N_sf"/>
</dbReference>
<dbReference type="InterPro" id="IPR006171">
    <property type="entry name" value="TOPRIM_dom"/>
</dbReference>
<dbReference type="GO" id="GO:0003899">
    <property type="term" value="F:DNA-directed RNA polymerase activity"/>
    <property type="evidence" value="ECO:0007669"/>
    <property type="project" value="UniProtKB-UniRule"/>
</dbReference>
<name>A0A317JRM0_9BACT</name>
<dbReference type="CDD" id="cd03364">
    <property type="entry name" value="TOPRIM_DnaG_primases"/>
    <property type="match status" value="1"/>
</dbReference>
<comment type="function">
    <text evidence="12 13">RNA polymerase that catalyzes the synthesis of short RNA molecules used as primers for DNA polymerase during DNA replication.</text>
</comment>
<evidence type="ECO:0000256" key="9">
    <source>
        <dbReference type="ARBA" id="ARBA00022842"/>
    </source>
</evidence>
<accession>A0A317JRM0</accession>
<comment type="cofactor">
    <cofactor evidence="12 13 14">
        <name>Zn(2+)</name>
        <dbReference type="ChEBI" id="CHEBI:29105"/>
    </cofactor>
    <text evidence="12 13 14">Binds 1 zinc ion per monomer.</text>
</comment>
<dbReference type="EC" id="2.7.7.101" evidence="12"/>
<evidence type="ECO:0000256" key="3">
    <source>
        <dbReference type="ARBA" id="ARBA00022679"/>
    </source>
</evidence>
<dbReference type="PANTHER" id="PTHR30313:SF2">
    <property type="entry name" value="DNA PRIMASE"/>
    <property type="match status" value="1"/>
</dbReference>
<dbReference type="SUPFAM" id="SSF57783">
    <property type="entry name" value="Zinc beta-ribbon"/>
    <property type="match status" value="1"/>
</dbReference>
<keyword evidence="4 12" id="KW-0548">Nucleotidyltransferase</keyword>
<comment type="catalytic activity">
    <reaction evidence="12">
        <text>ssDNA + n NTP = ssDNA/pppN(pN)n-1 hybrid + (n-1) diphosphate.</text>
        <dbReference type="EC" id="2.7.7.101"/>
    </reaction>
</comment>
<dbReference type="InterPro" id="IPR019475">
    <property type="entry name" value="DNA_primase_DnaB-bd"/>
</dbReference>
<dbReference type="Gene3D" id="3.90.580.10">
    <property type="entry name" value="Zinc finger, CHC2-type domain"/>
    <property type="match status" value="1"/>
</dbReference>
<protein>
    <recommendedName>
        <fullName evidence="12 13">DNA primase</fullName>
        <ecNumber evidence="12">2.7.7.101</ecNumber>
    </recommendedName>
</protein>
<dbReference type="HAMAP" id="MF_00974">
    <property type="entry name" value="DNA_primase_DnaG"/>
    <property type="match status" value="1"/>
</dbReference>
<dbReference type="GO" id="GO:0008270">
    <property type="term" value="F:zinc ion binding"/>
    <property type="evidence" value="ECO:0007669"/>
    <property type="project" value="UniProtKB-UniRule"/>
</dbReference>